<comment type="similarity">
    <text evidence="2">Belongs to the DoxX family.</text>
</comment>
<feature type="compositionally biased region" description="Basic and acidic residues" evidence="7">
    <location>
        <begin position="80"/>
        <end position="98"/>
    </location>
</feature>
<dbReference type="AlphaFoldDB" id="A0A7K0J4T0"/>
<keyword evidence="5 8" id="KW-1133">Transmembrane helix</keyword>
<name>A0A7K0J4T0_9ACTN</name>
<evidence type="ECO:0000256" key="8">
    <source>
        <dbReference type="SAM" id="Phobius"/>
    </source>
</evidence>
<evidence type="ECO:0000256" key="4">
    <source>
        <dbReference type="ARBA" id="ARBA00022692"/>
    </source>
</evidence>
<feature type="transmembrane region" description="Helical" evidence="8">
    <location>
        <begin position="196"/>
        <end position="216"/>
    </location>
</feature>
<feature type="compositionally biased region" description="Basic and acidic residues" evidence="7">
    <location>
        <begin position="42"/>
        <end position="54"/>
    </location>
</feature>
<dbReference type="PANTHER" id="PTHR33452:SF1">
    <property type="entry name" value="INNER MEMBRANE PROTEIN YPHA-RELATED"/>
    <property type="match status" value="1"/>
</dbReference>
<accession>A0A7K0J4T0</accession>
<feature type="transmembrane region" description="Helical" evidence="8">
    <location>
        <begin position="228"/>
        <end position="247"/>
    </location>
</feature>
<sequence>MSKAIKRTTADSTDAETTRVIRTGASRVDADSNQTEVIEPADSERTSVIDDDVFRPDTERTRVVDDREFEEERRRRELAEQRARERADRQAIEAERQRRAAHAAPEPEPVTQPAPKRTTDKAMASLGLFLFRLIVGGIVGIHGFQHLTQRDLTMRAVQALPLPSGYAQTGVWVLGICECIAAVCIILGLFTRVVGVGVIAIMVLALTFIFWGSFAIFKTIGFKGELELLLAGCGALLVFLGAGGWSIDAAYRRSRAAAKAEEAGY</sequence>
<keyword evidence="3" id="KW-1003">Cell membrane</keyword>
<evidence type="ECO:0000256" key="6">
    <source>
        <dbReference type="ARBA" id="ARBA00023136"/>
    </source>
</evidence>
<dbReference type="InterPro" id="IPR032808">
    <property type="entry name" value="DoxX"/>
</dbReference>
<evidence type="ECO:0000256" key="5">
    <source>
        <dbReference type="ARBA" id="ARBA00022989"/>
    </source>
</evidence>
<keyword evidence="10" id="KW-1185">Reference proteome</keyword>
<reference evidence="9 10" key="1">
    <citation type="submission" date="2019-08" db="EMBL/GenBank/DDBJ databases">
        <title>In-depth cultivation of the pig gut microbiome towards novel bacterial diversity and tailored functional studies.</title>
        <authorList>
            <person name="Wylensek D."/>
            <person name="Hitch T.C.A."/>
            <person name="Clavel T."/>
        </authorList>
    </citation>
    <scope>NUCLEOTIDE SEQUENCE [LARGE SCALE GENOMIC DNA]</scope>
    <source>
        <strain evidence="9 10">WCA-380-WT-3A</strain>
    </source>
</reference>
<evidence type="ECO:0000313" key="9">
    <source>
        <dbReference type="EMBL" id="MSS44923.1"/>
    </source>
</evidence>
<keyword evidence="6 8" id="KW-0472">Membrane</keyword>
<evidence type="ECO:0000256" key="2">
    <source>
        <dbReference type="ARBA" id="ARBA00006679"/>
    </source>
</evidence>
<feature type="region of interest" description="Disordered" evidence="7">
    <location>
        <begin position="80"/>
        <end position="117"/>
    </location>
</feature>
<keyword evidence="4 8" id="KW-0812">Transmembrane</keyword>
<dbReference type="GO" id="GO:0005886">
    <property type="term" value="C:plasma membrane"/>
    <property type="evidence" value="ECO:0007669"/>
    <property type="project" value="UniProtKB-SubCell"/>
</dbReference>
<dbReference type="PANTHER" id="PTHR33452">
    <property type="entry name" value="OXIDOREDUCTASE CATD-RELATED"/>
    <property type="match status" value="1"/>
</dbReference>
<dbReference type="RefSeq" id="WP_326833243.1">
    <property type="nucleotide sequence ID" value="NZ_VUMG01000001.1"/>
</dbReference>
<comment type="subcellular location">
    <subcellularLocation>
        <location evidence="1">Cell membrane</location>
        <topology evidence="1">Multi-pass membrane protein</topology>
    </subcellularLocation>
</comment>
<feature type="transmembrane region" description="Helical" evidence="8">
    <location>
        <begin position="126"/>
        <end position="145"/>
    </location>
</feature>
<dbReference type="Pfam" id="PF07681">
    <property type="entry name" value="DoxX"/>
    <property type="match status" value="1"/>
</dbReference>
<comment type="caution">
    <text evidence="9">The sequence shown here is derived from an EMBL/GenBank/DDBJ whole genome shotgun (WGS) entry which is preliminary data.</text>
</comment>
<evidence type="ECO:0000256" key="7">
    <source>
        <dbReference type="SAM" id="MobiDB-lite"/>
    </source>
</evidence>
<organism evidence="9 10">
    <name type="scientific">Cutibacterium porci</name>
    <dbReference type="NCBI Taxonomy" id="2605781"/>
    <lineage>
        <taxon>Bacteria</taxon>
        <taxon>Bacillati</taxon>
        <taxon>Actinomycetota</taxon>
        <taxon>Actinomycetes</taxon>
        <taxon>Propionibacteriales</taxon>
        <taxon>Propionibacteriaceae</taxon>
        <taxon>Cutibacterium</taxon>
    </lineage>
</organism>
<gene>
    <name evidence="9" type="ORF">FYJ43_02410</name>
</gene>
<dbReference type="EMBL" id="VUMG01000001">
    <property type="protein sequence ID" value="MSS44923.1"/>
    <property type="molecule type" value="Genomic_DNA"/>
</dbReference>
<evidence type="ECO:0000256" key="1">
    <source>
        <dbReference type="ARBA" id="ARBA00004651"/>
    </source>
</evidence>
<dbReference type="InterPro" id="IPR051907">
    <property type="entry name" value="DoxX-like_oxidoreductase"/>
</dbReference>
<protein>
    <submittedName>
        <fullName evidence="9">DoxX family protein</fullName>
    </submittedName>
</protein>
<evidence type="ECO:0000313" key="10">
    <source>
        <dbReference type="Proteomes" id="UP000466104"/>
    </source>
</evidence>
<evidence type="ECO:0000256" key="3">
    <source>
        <dbReference type="ARBA" id="ARBA00022475"/>
    </source>
</evidence>
<dbReference type="Proteomes" id="UP000466104">
    <property type="component" value="Unassembled WGS sequence"/>
</dbReference>
<feature type="region of interest" description="Disordered" evidence="7">
    <location>
        <begin position="1"/>
        <end position="54"/>
    </location>
</feature>
<proteinExistence type="inferred from homology"/>
<feature type="transmembrane region" description="Helical" evidence="8">
    <location>
        <begin position="165"/>
        <end position="189"/>
    </location>
</feature>